<evidence type="ECO:0000256" key="4">
    <source>
        <dbReference type="SAM" id="Phobius"/>
    </source>
</evidence>
<keyword evidence="2" id="KW-0802">TPR repeat</keyword>
<reference evidence="5 6" key="1">
    <citation type="submission" date="2021-12" db="EMBL/GenBank/DDBJ databases">
        <title>Genome sequencing of bacteria with rrn-lacking chromosome and rrn-plasmid.</title>
        <authorList>
            <person name="Anda M."/>
            <person name="Iwasaki W."/>
        </authorList>
    </citation>
    <scope>NUCLEOTIDE SEQUENCE [LARGE SCALE GENOMIC DNA]</scope>
    <source>
        <strain evidence="5 6">DSM 100852</strain>
        <plasmid evidence="5 6">pFA10</plasmid>
    </source>
</reference>
<dbReference type="EMBL" id="AP025324">
    <property type="protein sequence ID" value="BDD13024.1"/>
    <property type="molecule type" value="Genomic_DNA"/>
</dbReference>
<dbReference type="Proteomes" id="UP001348817">
    <property type="component" value="Plasmid pFA10"/>
</dbReference>
<geneLocation type="plasmid" evidence="5 6">
    <name>pFA10</name>
</geneLocation>
<sequence length="677" mass="77766">MKFFERSLLLLALLVLVIHLVFFGVKKSPFVFATVPLSLAYFFGGYWILRDKKDKKSIFPALCGPVIASGLVALPFNFLSIALNVPNFRIVLLANFALAIAMVAFLLINRNTANNTRTLKKICWRSCLVALPGAFFLFVPHTGETYWRTVYIFLQNHERLAANIRMVDNGKAAKELLADKRYEEALECIEQATKSGHTWRNLIHYEYPDALTPQEWQAEARKILRDEYRAHPNRGSLRIMGGCYEVQYDVYRQYGDSLYRKKAFGKALNLYIKAYKTYVEFDDWKVGKSYVLAKIATCYDLANGPERYRESLYSKALDTHMREKGKIGADAAWIFFDRARAKTKNRKRFAEAEADILKALALLRKDGDPETYSKFYDGYIHHLCYNYMLRYEIHNLGHVIQELERKGENGKFKANAIWFLKGMKNYMQDDFIAANKCFSHYISGANDLNKMGSLLALVGRARSEYILGDYKASEIASRELMKKIKEVSKVQGVPSKLLEMIARTLLADVQLKQEKIEEAEKSYRKAVEIYPFKDNSQEASNLRAFIGLAHIDLARGQRTRSLERLDSISKRLANDKGFPMVRESYSVVAKIYEEAKEYDKATKLYADAMRNRPPQDKLTEASFYAGMARILYAKGDYREVEALSSGALSIYKEILPPDHPDLLSTQRFLDKIARDKP</sequence>
<evidence type="ECO:0000256" key="2">
    <source>
        <dbReference type="ARBA" id="ARBA00022803"/>
    </source>
</evidence>
<protein>
    <recommendedName>
        <fullName evidence="7">Tetratricopeptide repeat protein</fullName>
    </recommendedName>
</protein>
<feature type="coiled-coil region" evidence="3">
    <location>
        <begin position="502"/>
        <end position="529"/>
    </location>
</feature>
<dbReference type="InterPro" id="IPR011990">
    <property type="entry name" value="TPR-like_helical_dom_sf"/>
</dbReference>
<keyword evidence="3" id="KW-0175">Coiled coil</keyword>
<accession>A0AAU9DEZ9</accession>
<proteinExistence type="predicted"/>
<keyword evidence="1" id="KW-0677">Repeat</keyword>
<keyword evidence="4" id="KW-0812">Transmembrane</keyword>
<organism evidence="5 6">
    <name type="scientific">Fulvitalea axinellae</name>
    <dbReference type="NCBI Taxonomy" id="1182444"/>
    <lineage>
        <taxon>Bacteria</taxon>
        <taxon>Pseudomonadati</taxon>
        <taxon>Bacteroidota</taxon>
        <taxon>Cytophagia</taxon>
        <taxon>Cytophagales</taxon>
        <taxon>Persicobacteraceae</taxon>
        <taxon>Fulvitalea</taxon>
    </lineage>
</organism>
<keyword evidence="5" id="KW-0614">Plasmid</keyword>
<feature type="transmembrane region" description="Helical" evidence="4">
    <location>
        <begin position="88"/>
        <end position="110"/>
    </location>
</feature>
<keyword evidence="4" id="KW-0472">Membrane</keyword>
<feature type="transmembrane region" description="Helical" evidence="4">
    <location>
        <begin position="61"/>
        <end position="82"/>
    </location>
</feature>
<name>A0AAU9DEZ9_9BACT</name>
<dbReference type="PANTHER" id="PTHR45641">
    <property type="entry name" value="TETRATRICOPEPTIDE REPEAT PROTEIN (AFU_ORTHOLOGUE AFUA_6G03870)"/>
    <property type="match status" value="1"/>
</dbReference>
<evidence type="ECO:0000256" key="3">
    <source>
        <dbReference type="SAM" id="Coils"/>
    </source>
</evidence>
<keyword evidence="6" id="KW-1185">Reference proteome</keyword>
<dbReference type="InterPro" id="IPR019734">
    <property type="entry name" value="TPR_rpt"/>
</dbReference>
<dbReference type="RefSeq" id="WP_338396238.1">
    <property type="nucleotide sequence ID" value="NZ_AP025324.1"/>
</dbReference>
<feature type="transmembrane region" description="Helical" evidence="4">
    <location>
        <begin position="122"/>
        <end position="139"/>
    </location>
</feature>
<keyword evidence="4" id="KW-1133">Transmembrane helix</keyword>
<evidence type="ECO:0000256" key="1">
    <source>
        <dbReference type="ARBA" id="ARBA00022737"/>
    </source>
</evidence>
<gene>
    <name evidence="5" type="ORF">FUAX_54560</name>
</gene>
<dbReference type="SMART" id="SM00028">
    <property type="entry name" value="TPR"/>
    <property type="match status" value="5"/>
</dbReference>
<dbReference type="KEGG" id="fax:FUAX_54560"/>
<evidence type="ECO:0000313" key="6">
    <source>
        <dbReference type="Proteomes" id="UP001348817"/>
    </source>
</evidence>
<dbReference type="Gene3D" id="1.25.40.10">
    <property type="entry name" value="Tetratricopeptide repeat domain"/>
    <property type="match status" value="3"/>
</dbReference>
<dbReference type="SUPFAM" id="SSF48452">
    <property type="entry name" value="TPR-like"/>
    <property type="match status" value="3"/>
</dbReference>
<evidence type="ECO:0008006" key="7">
    <source>
        <dbReference type="Google" id="ProtNLM"/>
    </source>
</evidence>
<feature type="transmembrane region" description="Helical" evidence="4">
    <location>
        <begin position="7"/>
        <end position="25"/>
    </location>
</feature>
<evidence type="ECO:0000313" key="5">
    <source>
        <dbReference type="EMBL" id="BDD13024.1"/>
    </source>
</evidence>
<dbReference type="Pfam" id="PF13374">
    <property type="entry name" value="TPR_10"/>
    <property type="match status" value="1"/>
</dbReference>
<dbReference type="AlphaFoldDB" id="A0AAU9DEZ9"/>
<dbReference type="PANTHER" id="PTHR45641:SF19">
    <property type="entry name" value="NEPHROCYSTIN-3"/>
    <property type="match status" value="1"/>
</dbReference>
<feature type="transmembrane region" description="Helical" evidence="4">
    <location>
        <begin position="31"/>
        <end position="49"/>
    </location>
</feature>